<feature type="region of interest" description="Disordered" evidence="5">
    <location>
        <begin position="861"/>
        <end position="887"/>
    </location>
</feature>
<evidence type="ECO:0000256" key="3">
    <source>
        <dbReference type="ARBA" id="ARBA00022833"/>
    </source>
</evidence>
<protein>
    <submittedName>
        <fullName evidence="7">Protein FAR1-related sequence 5-like</fullName>
    </submittedName>
</protein>
<evidence type="ECO:0000313" key="8">
    <source>
        <dbReference type="Proteomes" id="UP000236291"/>
    </source>
</evidence>
<dbReference type="STRING" id="57577.A0A2K3MTL0"/>
<evidence type="ECO:0000256" key="2">
    <source>
        <dbReference type="ARBA" id="ARBA00022771"/>
    </source>
</evidence>
<dbReference type="PROSITE" id="PS50966">
    <property type="entry name" value="ZF_SWIM"/>
    <property type="match status" value="1"/>
</dbReference>
<dbReference type="InterPro" id="IPR004330">
    <property type="entry name" value="FAR1_DNA_bnd_dom"/>
</dbReference>
<dbReference type="Pfam" id="PF10551">
    <property type="entry name" value="MULE"/>
    <property type="match status" value="1"/>
</dbReference>
<comment type="caution">
    <text evidence="7">The sequence shown here is derived from an EMBL/GenBank/DDBJ whole genome shotgun (WGS) entry which is preliminary data.</text>
</comment>
<evidence type="ECO:0000256" key="5">
    <source>
        <dbReference type="SAM" id="MobiDB-lite"/>
    </source>
</evidence>
<gene>
    <name evidence="7" type="ORF">L195_g017231</name>
</gene>
<dbReference type="AlphaFoldDB" id="A0A2K3MTL0"/>
<accession>A0A2K3MTL0</accession>
<dbReference type="Pfam" id="PF03101">
    <property type="entry name" value="FAR1"/>
    <property type="match status" value="1"/>
</dbReference>
<dbReference type="Proteomes" id="UP000236291">
    <property type="component" value="Unassembled WGS sequence"/>
</dbReference>
<dbReference type="SMART" id="SM00575">
    <property type="entry name" value="ZnF_PMZ"/>
    <property type="match status" value="1"/>
</dbReference>
<evidence type="ECO:0000256" key="1">
    <source>
        <dbReference type="ARBA" id="ARBA00022723"/>
    </source>
</evidence>
<evidence type="ECO:0000256" key="4">
    <source>
        <dbReference type="PROSITE-ProRule" id="PRU00325"/>
    </source>
</evidence>
<dbReference type="InterPro" id="IPR007527">
    <property type="entry name" value="Znf_SWIM"/>
</dbReference>
<feature type="domain" description="SWIM-type" evidence="6">
    <location>
        <begin position="546"/>
        <end position="584"/>
    </location>
</feature>
<dbReference type="InterPro" id="IPR018289">
    <property type="entry name" value="MULE_transposase_dom"/>
</dbReference>
<dbReference type="EMBL" id="ASHM01012112">
    <property type="protein sequence ID" value="PNX94064.1"/>
    <property type="molecule type" value="Genomic_DNA"/>
</dbReference>
<dbReference type="PANTHER" id="PTHR47718:SF15">
    <property type="entry name" value="PROTEIN FAR1-RELATED SEQUENCE 5-LIKE"/>
    <property type="match status" value="1"/>
</dbReference>
<feature type="region of interest" description="Disordered" evidence="5">
    <location>
        <begin position="667"/>
        <end position="704"/>
    </location>
</feature>
<feature type="compositionally biased region" description="Polar residues" evidence="5">
    <location>
        <begin position="874"/>
        <end position="887"/>
    </location>
</feature>
<dbReference type="InterPro" id="IPR006564">
    <property type="entry name" value="Znf_PMZ"/>
</dbReference>
<evidence type="ECO:0000259" key="6">
    <source>
        <dbReference type="PROSITE" id="PS50966"/>
    </source>
</evidence>
<organism evidence="7 8">
    <name type="scientific">Trifolium pratense</name>
    <name type="common">Red clover</name>
    <dbReference type="NCBI Taxonomy" id="57577"/>
    <lineage>
        <taxon>Eukaryota</taxon>
        <taxon>Viridiplantae</taxon>
        <taxon>Streptophyta</taxon>
        <taxon>Embryophyta</taxon>
        <taxon>Tracheophyta</taxon>
        <taxon>Spermatophyta</taxon>
        <taxon>Magnoliopsida</taxon>
        <taxon>eudicotyledons</taxon>
        <taxon>Gunneridae</taxon>
        <taxon>Pentapetalae</taxon>
        <taxon>rosids</taxon>
        <taxon>fabids</taxon>
        <taxon>Fabales</taxon>
        <taxon>Fabaceae</taxon>
        <taxon>Papilionoideae</taxon>
        <taxon>50 kb inversion clade</taxon>
        <taxon>NPAAA clade</taxon>
        <taxon>Hologalegina</taxon>
        <taxon>IRL clade</taxon>
        <taxon>Trifolieae</taxon>
        <taxon>Trifolium</taxon>
    </lineage>
</organism>
<dbReference type="GO" id="GO:0008270">
    <property type="term" value="F:zinc ion binding"/>
    <property type="evidence" value="ECO:0007669"/>
    <property type="project" value="UniProtKB-KW"/>
</dbReference>
<evidence type="ECO:0000313" key="7">
    <source>
        <dbReference type="EMBL" id="PNX94064.1"/>
    </source>
</evidence>
<keyword evidence="1" id="KW-0479">Metal-binding</keyword>
<feature type="compositionally biased region" description="Basic residues" evidence="5">
    <location>
        <begin position="687"/>
        <end position="698"/>
    </location>
</feature>
<keyword evidence="3" id="KW-0862">Zinc</keyword>
<dbReference type="PANTHER" id="PTHR47718">
    <property type="entry name" value="OS01G0519700 PROTEIN"/>
    <property type="match status" value="1"/>
</dbReference>
<reference evidence="7 8" key="1">
    <citation type="journal article" date="2014" name="Am. J. Bot.">
        <title>Genome assembly and annotation for red clover (Trifolium pratense; Fabaceae).</title>
        <authorList>
            <person name="Istvanek J."/>
            <person name="Jaros M."/>
            <person name="Krenek A."/>
            <person name="Repkova J."/>
        </authorList>
    </citation>
    <scope>NUCLEOTIDE SEQUENCE [LARGE SCALE GENOMIC DNA]</scope>
    <source>
        <strain evidence="8">cv. Tatra</strain>
        <tissue evidence="7">Young leaves</tissue>
    </source>
</reference>
<reference evidence="7 8" key="2">
    <citation type="journal article" date="2017" name="Front. Plant Sci.">
        <title>Gene Classification and Mining of Molecular Markers Useful in Red Clover (Trifolium pratense) Breeding.</title>
        <authorList>
            <person name="Istvanek J."/>
            <person name="Dluhosova J."/>
            <person name="Dluhos P."/>
            <person name="Patkova L."/>
            <person name="Nedelnik J."/>
            <person name="Repkova J."/>
        </authorList>
    </citation>
    <scope>NUCLEOTIDE SEQUENCE [LARGE SCALE GENOMIC DNA]</scope>
    <source>
        <strain evidence="8">cv. Tatra</strain>
        <tissue evidence="7">Young leaves</tissue>
    </source>
</reference>
<proteinExistence type="predicted"/>
<keyword evidence="2 4" id="KW-0863">Zinc-finger</keyword>
<name>A0A2K3MTL0_TRIPR</name>
<sequence>MRIVMVIVVVQMDNSEDDRDLNDLCDQNESVEMNLGAEDDDDGKYNKISNLTADEILGLDFDSDQEAYDFYCEYARWHGFIVRKDDVTRDDNEKVIMRQFVCNREGFSNKKQSTRPNARTNCQARLRVRYSLKASRWKVKCFEEVHNHELAPSRYTHLVACRGMKEADKAQPDSSNDDVRTGYIMGYTVAQKGASVGFRFSKKNLYNGFNSKIRGEIKDGDVVAALSYLSGKASNDPMLYAKFTTTGDGRLKLLFWADGCSISDFLCFHDVLAIDMTHEKNSYNCPLVIFSGCNHHSQTIIFGCALVSDETIETYKWVLKSFLEAMRNKHPKVVVTNGDEVMMEAIKHAFPDSCHQLCVWNLHKNACKNVESSSFPEDFKKAIYSNFTPKEFEDFWIKMVAGHKIVGNEWVSKTFENRSLWATAYLRDKLFGRVQTTCHCETIDSIIKKYIRKKSSVFEFMHDFEETLRKHRNDELMADNKSLFSEPVLTTPLPEFEKDAAKIYTAELFKEVKEQILLAGALNVIERMVNEKKVIFKITKYCHPSIETKVVYDTSKSAFYCVCRHFESRGIPCSHIFRAMIFEHVDHIPSSLILTRWTKNAKIALLSSNSMDGIDYDVMEFAQFAADAAFTRLWQVALKNKEHYNEIMDDILKLTNKYKKMNALVDTQSSSSEHIGDPSIDETKGTPKNKKIGTKRASHSSNCNSTKDNVKTCSMHVCLNDKIMNDDQFSHPESSKFSTATDSDKEILVSDVNLQDKEILASDVNDGRDTQDKFSECCNQKQKKAKELTQKSKNDGTILQAGYSSGGHHVNSKMQFILPKMQSSPYGYVPPSHGWWNLPYYSGVPILPQVPQYYNGVPFSNSDTPQMGLLPEATKNSGQTSGNGVQP</sequence>